<sequence>MKKLVVLIAAAFALSAPVASIAAMDHGAMNMDHGSMNMEHGSGDVAHEEVVNGVKATYKVMSMKEHMKAMKMEMPKGMKETHHIAAEFKDAKTGKALTEGEVKLKLQGPDKSEQTKELMGMQGHFGADFDLSKKGKYGIMCKFKLKDGQVRSSKFWYTVK</sequence>
<dbReference type="RefSeq" id="WP_012530598.1">
    <property type="nucleotide sequence ID" value="NC_011146.1"/>
</dbReference>
<feature type="signal peptide" evidence="1">
    <location>
        <begin position="1"/>
        <end position="22"/>
    </location>
</feature>
<keyword evidence="3" id="KW-1185">Reference proteome</keyword>
<dbReference type="AlphaFoldDB" id="B5EDH9"/>
<organism evidence="2 3">
    <name type="scientific">Citrifermentans bemidjiense (strain ATCC BAA-1014 / DSM 16622 / JCM 12645 / Bem)</name>
    <name type="common">Geobacter bemidjiensis</name>
    <dbReference type="NCBI Taxonomy" id="404380"/>
    <lineage>
        <taxon>Bacteria</taxon>
        <taxon>Pseudomonadati</taxon>
        <taxon>Thermodesulfobacteriota</taxon>
        <taxon>Desulfuromonadia</taxon>
        <taxon>Geobacterales</taxon>
        <taxon>Geobacteraceae</taxon>
        <taxon>Citrifermentans</taxon>
    </lineage>
</organism>
<dbReference type="Proteomes" id="UP000008825">
    <property type="component" value="Chromosome"/>
</dbReference>
<dbReference type="EMBL" id="CP001124">
    <property type="protein sequence ID" value="ACH39175.1"/>
    <property type="molecule type" value="Genomic_DNA"/>
</dbReference>
<dbReference type="eggNOG" id="ENOG5033BJ7">
    <property type="taxonomic scope" value="Bacteria"/>
</dbReference>
<dbReference type="KEGG" id="gbm:Gbem_2163"/>
<dbReference type="STRING" id="404380.Gbem_2163"/>
<accession>B5EDH9</accession>
<reference evidence="2 3" key="1">
    <citation type="submission" date="2008-07" db="EMBL/GenBank/DDBJ databases">
        <title>Complete sequence of Geobacter bemidjiensis BEM.</title>
        <authorList>
            <consortium name="US DOE Joint Genome Institute"/>
            <person name="Lucas S."/>
            <person name="Copeland A."/>
            <person name="Lapidus A."/>
            <person name="Glavina del Rio T."/>
            <person name="Dalin E."/>
            <person name="Tice H."/>
            <person name="Bruce D."/>
            <person name="Goodwin L."/>
            <person name="Pitluck S."/>
            <person name="Kiss H."/>
            <person name="Brettin T."/>
            <person name="Detter J.C."/>
            <person name="Han C."/>
            <person name="Kuske C.R."/>
            <person name="Schmutz J."/>
            <person name="Larimer F."/>
            <person name="Land M."/>
            <person name="Hauser L."/>
            <person name="Kyrpides N."/>
            <person name="Lykidis A."/>
            <person name="Lovley D."/>
            <person name="Richardson P."/>
        </authorList>
    </citation>
    <scope>NUCLEOTIDE SEQUENCE [LARGE SCALE GENOMIC DNA]</scope>
    <source>
        <strain evidence="3">ATCC BAA-1014 / DSM 16622 / JCM 12645 / Bem</strain>
    </source>
</reference>
<dbReference type="HOGENOM" id="CLU_1710665_0_0_7"/>
<dbReference type="OrthoDB" id="5397223at2"/>
<evidence type="ECO:0000313" key="3">
    <source>
        <dbReference type="Proteomes" id="UP000008825"/>
    </source>
</evidence>
<gene>
    <name evidence="2" type="ordered locus">Gbem_2163</name>
</gene>
<reference evidence="2 3" key="2">
    <citation type="journal article" date="2010" name="BMC Genomics">
        <title>The genome of Geobacter bemidjiensis, exemplar for the subsurface clade of Geobacter species that predominate in Fe(III)-reducing subsurface environments.</title>
        <authorList>
            <person name="Aklujkar M."/>
            <person name="Young N.D."/>
            <person name="Holmes D."/>
            <person name="Chavan M."/>
            <person name="Risso C."/>
            <person name="Kiss H.E."/>
            <person name="Han C.S."/>
            <person name="Land M.L."/>
            <person name="Lovley D.R."/>
        </authorList>
    </citation>
    <scope>NUCLEOTIDE SEQUENCE [LARGE SCALE GENOMIC DNA]</scope>
    <source>
        <strain evidence="3">ATCC BAA-1014 / DSM 16622 / JCM 12645 / Bem</strain>
    </source>
</reference>
<evidence type="ECO:0000256" key="1">
    <source>
        <dbReference type="SAM" id="SignalP"/>
    </source>
</evidence>
<feature type="chain" id="PRO_5002832490" evidence="1">
    <location>
        <begin position="23"/>
        <end position="160"/>
    </location>
</feature>
<evidence type="ECO:0000313" key="2">
    <source>
        <dbReference type="EMBL" id="ACH39175.1"/>
    </source>
</evidence>
<keyword evidence="1" id="KW-0732">Signal</keyword>
<name>B5EDH9_CITBB</name>
<protein>
    <submittedName>
        <fullName evidence="2">Uncharacterized protein</fullName>
    </submittedName>
</protein>
<proteinExistence type="predicted"/>